<dbReference type="EMBL" id="AQGS01000831">
    <property type="protein sequence ID" value="EPS36661.1"/>
    <property type="molecule type" value="Genomic_DNA"/>
</dbReference>
<evidence type="ECO:0000256" key="1">
    <source>
        <dbReference type="SAM" id="MobiDB-lite"/>
    </source>
</evidence>
<evidence type="ECO:0000313" key="2">
    <source>
        <dbReference type="EMBL" id="EPS36661.1"/>
    </source>
</evidence>
<evidence type="ECO:0000313" key="3">
    <source>
        <dbReference type="Proteomes" id="UP000015100"/>
    </source>
</evidence>
<organism evidence="2 3">
    <name type="scientific">Dactylellina haptotyla (strain CBS 200.50)</name>
    <name type="common">Nematode-trapping fungus</name>
    <name type="synonym">Monacrosporium haptotylum</name>
    <dbReference type="NCBI Taxonomy" id="1284197"/>
    <lineage>
        <taxon>Eukaryota</taxon>
        <taxon>Fungi</taxon>
        <taxon>Dikarya</taxon>
        <taxon>Ascomycota</taxon>
        <taxon>Pezizomycotina</taxon>
        <taxon>Orbiliomycetes</taxon>
        <taxon>Orbiliales</taxon>
        <taxon>Orbiliaceae</taxon>
        <taxon>Dactylellina</taxon>
    </lineage>
</organism>
<dbReference type="AlphaFoldDB" id="S8A698"/>
<dbReference type="HOGENOM" id="CLU_639381_0_0_1"/>
<accession>S8A698</accession>
<feature type="region of interest" description="Disordered" evidence="1">
    <location>
        <begin position="324"/>
        <end position="343"/>
    </location>
</feature>
<keyword evidence="3" id="KW-1185">Reference proteome</keyword>
<proteinExistence type="predicted"/>
<comment type="caution">
    <text evidence="2">The sequence shown here is derived from an EMBL/GenBank/DDBJ whole genome shotgun (WGS) entry which is preliminary data.</text>
</comment>
<feature type="compositionally biased region" description="Polar residues" evidence="1">
    <location>
        <begin position="333"/>
        <end position="343"/>
    </location>
</feature>
<reference evidence="3" key="2">
    <citation type="submission" date="2013-04" db="EMBL/GenBank/DDBJ databases">
        <title>Genomic mechanisms accounting for the adaptation to parasitism in nematode-trapping fungi.</title>
        <authorList>
            <person name="Ahren D.G."/>
        </authorList>
    </citation>
    <scope>NUCLEOTIDE SEQUENCE [LARGE SCALE GENOMIC DNA]</scope>
    <source>
        <strain evidence="3">CBS 200.50</strain>
    </source>
</reference>
<dbReference type="Proteomes" id="UP000015100">
    <property type="component" value="Unassembled WGS sequence"/>
</dbReference>
<feature type="region of interest" description="Disordered" evidence="1">
    <location>
        <begin position="11"/>
        <end position="37"/>
    </location>
</feature>
<gene>
    <name evidence="2" type="ORF">H072_9765</name>
</gene>
<protein>
    <submittedName>
        <fullName evidence="2">Uncharacterized protein</fullName>
    </submittedName>
</protein>
<feature type="compositionally biased region" description="Basic residues" evidence="1">
    <location>
        <begin position="11"/>
        <end position="30"/>
    </location>
</feature>
<reference evidence="2 3" key="1">
    <citation type="journal article" date="2013" name="PLoS Genet.">
        <title>Genomic mechanisms accounting for the adaptation to parasitism in nematode-trapping fungi.</title>
        <authorList>
            <person name="Meerupati T."/>
            <person name="Andersson K.M."/>
            <person name="Friman E."/>
            <person name="Kumar D."/>
            <person name="Tunlid A."/>
            <person name="Ahren D."/>
        </authorList>
    </citation>
    <scope>NUCLEOTIDE SEQUENCE [LARGE SCALE GENOMIC DNA]</scope>
    <source>
        <strain evidence="2 3">CBS 200.50</strain>
    </source>
</reference>
<sequence>MVSFPLTRGHHLHLHHHHHSQPNHKLHKKQPVPEKEDTAAQKVLKTPEFVETIIYLAHANDDSHGVSQKLHKLRLVSKAWLSVVDSSAKLRHLAYSPPKVQSGGNCFGVCHDYLDEIANAMKTVHYLKGEKSRHIGLRELNHCAHVIARRSAASNIDIAEPSVQRLYLFFEGKASTDWMSDLRVFTENRPHDINRSDGANIAYYYNISNTDGIKLEEVVFSLVNIIRVFYSFEEDFVLDKVALEYYNSSWEPDHTLPSYYRDDFDIVSYLWSPYGVPIGRRGLRYKANHILGSLPFVSHAEPLPATPTKRSQVVNLPRLHRNHSKRRFKRSHPLNSSTYGLGQSSTNSSLYTLAESANSSMHTLSMTPTNDSEHTLSLTATNDSTHSFAQTLTHNSAYNLSHSLPDESADEFARFLAQVDSLVEAGMVH</sequence>
<name>S8A698_DACHA</name>
<dbReference type="OrthoDB" id="5346904at2759"/>